<dbReference type="InterPro" id="IPR042509">
    <property type="entry name" value="ZCCHC3"/>
</dbReference>
<dbReference type="GO" id="GO:0003723">
    <property type="term" value="F:RNA binding"/>
    <property type="evidence" value="ECO:0007669"/>
    <property type="project" value="InterPro"/>
</dbReference>
<dbReference type="GO" id="GO:0003690">
    <property type="term" value="F:double-stranded DNA binding"/>
    <property type="evidence" value="ECO:0007669"/>
    <property type="project" value="InterPro"/>
</dbReference>
<dbReference type="Proteomes" id="UP000499080">
    <property type="component" value="Unassembled WGS sequence"/>
</dbReference>
<feature type="region of interest" description="Disordered" evidence="1">
    <location>
        <begin position="285"/>
        <end position="354"/>
    </location>
</feature>
<dbReference type="AlphaFoldDB" id="A0A4Y2N110"/>
<dbReference type="Gene3D" id="4.10.60.10">
    <property type="entry name" value="Zinc finger, CCHC-type"/>
    <property type="match status" value="1"/>
</dbReference>
<dbReference type="PANTHER" id="PTHR22639">
    <property type="entry name" value="GAG-RELATED PROTEIN"/>
    <property type="match status" value="1"/>
</dbReference>
<dbReference type="InterPro" id="IPR036875">
    <property type="entry name" value="Znf_CCHC_sf"/>
</dbReference>
<feature type="compositionally biased region" description="Polar residues" evidence="1">
    <location>
        <begin position="285"/>
        <end position="329"/>
    </location>
</feature>
<evidence type="ECO:0000256" key="1">
    <source>
        <dbReference type="SAM" id="MobiDB-lite"/>
    </source>
</evidence>
<gene>
    <name evidence="2" type="ORF">AVEN_7609_1</name>
</gene>
<sequence length="420" mass="46261">MGLSNHTTVTEDTKFFIMSTPDTFHEVSPFLVHKLILSHIGDVKNVKKLKSGDLLIEVSNPNQAKSLSKLTKLGELKVNVSVHRNLNFSRGVISELGLKKHTESELVEELSEQKVCAARRINIKRDGKLIPTQHVILTFSTTELPRSIKAGYLNCPVKQYIPNPVRCFKCQKFGHSQQACKGSKICAKCSISGHDSADCISDDAKCKNCQGPHPAFSRSCPQWALEKEILTTKIRKNISFAESRRLVSERSPKPGITYSSALKQCAYCGAHTNPENVKINSARSITPTAPVPSSNPSQLPKDASNPSRTPSVASLSMQEKQKPTQKQLVKTTDTKNTDNGKTLQRIKESKTAKKARLAALKKNKDLKNPLFSKGDFLKQSNKSTVETKNVDPLLSIYPSDEDLMSTASETDTSSSSPKKS</sequence>
<comment type="caution">
    <text evidence="2">The sequence shown here is derived from an EMBL/GenBank/DDBJ whole genome shotgun (WGS) entry which is preliminary data.</text>
</comment>
<dbReference type="GO" id="GO:0008270">
    <property type="term" value="F:zinc ion binding"/>
    <property type="evidence" value="ECO:0007669"/>
    <property type="project" value="InterPro"/>
</dbReference>
<dbReference type="OrthoDB" id="6435956at2759"/>
<proteinExistence type="predicted"/>
<keyword evidence="3" id="KW-1185">Reference proteome</keyword>
<feature type="region of interest" description="Disordered" evidence="1">
    <location>
        <begin position="396"/>
        <end position="420"/>
    </location>
</feature>
<evidence type="ECO:0000313" key="2">
    <source>
        <dbReference type="EMBL" id="GBN33071.1"/>
    </source>
</evidence>
<organism evidence="2 3">
    <name type="scientific">Araneus ventricosus</name>
    <name type="common">Orbweaver spider</name>
    <name type="synonym">Epeira ventricosa</name>
    <dbReference type="NCBI Taxonomy" id="182803"/>
    <lineage>
        <taxon>Eukaryota</taxon>
        <taxon>Metazoa</taxon>
        <taxon>Ecdysozoa</taxon>
        <taxon>Arthropoda</taxon>
        <taxon>Chelicerata</taxon>
        <taxon>Arachnida</taxon>
        <taxon>Araneae</taxon>
        <taxon>Araneomorphae</taxon>
        <taxon>Entelegynae</taxon>
        <taxon>Araneoidea</taxon>
        <taxon>Araneidae</taxon>
        <taxon>Araneus</taxon>
    </lineage>
</organism>
<reference evidence="2 3" key="1">
    <citation type="journal article" date="2019" name="Sci. Rep.">
        <title>Orb-weaving spider Araneus ventricosus genome elucidates the spidroin gene catalogue.</title>
        <authorList>
            <person name="Kono N."/>
            <person name="Nakamura H."/>
            <person name="Ohtoshi R."/>
            <person name="Moran D.A.P."/>
            <person name="Shinohara A."/>
            <person name="Yoshida Y."/>
            <person name="Fujiwara M."/>
            <person name="Mori M."/>
            <person name="Tomita M."/>
            <person name="Arakawa K."/>
        </authorList>
    </citation>
    <scope>NUCLEOTIDE SEQUENCE [LARGE SCALE GENOMIC DNA]</scope>
</reference>
<dbReference type="SUPFAM" id="SSF57756">
    <property type="entry name" value="Retrovirus zinc finger-like domains"/>
    <property type="match status" value="1"/>
</dbReference>
<evidence type="ECO:0008006" key="4">
    <source>
        <dbReference type="Google" id="ProtNLM"/>
    </source>
</evidence>
<dbReference type="EMBL" id="BGPR01008328">
    <property type="protein sequence ID" value="GBN33071.1"/>
    <property type="molecule type" value="Genomic_DNA"/>
</dbReference>
<protein>
    <recommendedName>
        <fullName evidence="4">CCHC-type domain-containing protein</fullName>
    </recommendedName>
</protein>
<name>A0A4Y2N110_ARAVE</name>
<dbReference type="PANTHER" id="PTHR22639:SF3">
    <property type="entry name" value="ZINC FINGER CCHC DOMAIN-CONTAINING PROTEIN 3"/>
    <property type="match status" value="1"/>
</dbReference>
<feature type="compositionally biased region" description="Low complexity" evidence="1">
    <location>
        <begin position="405"/>
        <end position="420"/>
    </location>
</feature>
<dbReference type="GO" id="GO:0002218">
    <property type="term" value="P:activation of innate immune response"/>
    <property type="evidence" value="ECO:0007669"/>
    <property type="project" value="InterPro"/>
</dbReference>
<evidence type="ECO:0000313" key="3">
    <source>
        <dbReference type="Proteomes" id="UP000499080"/>
    </source>
</evidence>
<accession>A0A4Y2N110</accession>